<evidence type="ECO:0000313" key="2">
    <source>
        <dbReference type="Proteomes" id="UP001207654"/>
    </source>
</evidence>
<name>A0ABT3ZY58_9BACT</name>
<keyword evidence="2" id="KW-1185">Reference proteome</keyword>
<accession>A0ABT3ZY58</accession>
<proteinExistence type="predicted"/>
<protein>
    <submittedName>
        <fullName evidence="1">Uncharacterized protein</fullName>
    </submittedName>
</protein>
<dbReference type="RefSeq" id="WP_267533222.1">
    <property type="nucleotide sequence ID" value="NZ_JAPNKA010000001.1"/>
</dbReference>
<dbReference type="Proteomes" id="UP001207654">
    <property type="component" value="Unassembled WGS sequence"/>
</dbReference>
<sequence>MAVIQAVGTDMTLEQIRDTINSLIQQGNTAAHQIGTLYNHVVDRKLAELAGHKSAQEYFSKNVKALSQSTLTVYGTVARNFPEAICTHFGVYTLRALLRYVEATGIVLDRGNPGAMLIDVPQDDGKVVNKPFAECSVDEVERATKAKKTPAPVRVPVPDRARLLFFEDSLFRNFDGVAPVRLSSRTQDGKTLLSVQDVPVSEVARLLKALQEGMNAEPTLAAK</sequence>
<evidence type="ECO:0000313" key="1">
    <source>
        <dbReference type="EMBL" id="MCY1074246.1"/>
    </source>
</evidence>
<gene>
    <name evidence="1" type="ORF">OV287_07085</name>
</gene>
<organism evidence="1 2">
    <name type="scientific">Archangium lansingense</name>
    <dbReference type="NCBI Taxonomy" id="2995310"/>
    <lineage>
        <taxon>Bacteria</taxon>
        <taxon>Pseudomonadati</taxon>
        <taxon>Myxococcota</taxon>
        <taxon>Myxococcia</taxon>
        <taxon>Myxococcales</taxon>
        <taxon>Cystobacterineae</taxon>
        <taxon>Archangiaceae</taxon>
        <taxon>Archangium</taxon>
    </lineage>
</organism>
<comment type="caution">
    <text evidence="1">The sequence shown here is derived from an EMBL/GenBank/DDBJ whole genome shotgun (WGS) entry which is preliminary data.</text>
</comment>
<reference evidence="1 2" key="1">
    <citation type="submission" date="2022-11" db="EMBL/GenBank/DDBJ databases">
        <title>Minimal conservation of predation-associated metabolite biosynthetic gene clusters underscores biosynthetic potential of Myxococcota including descriptions for ten novel species: Archangium lansinium sp. nov., Myxococcus landrumus sp. nov., Nannocystis bai.</title>
        <authorList>
            <person name="Ahearne A."/>
            <person name="Stevens C."/>
            <person name="Phillips K."/>
        </authorList>
    </citation>
    <scope>NUCLEOTIDE SEQUENCE [LARGE SCALE GENOMIC DNA]</scope>
    <source>
        <strain evidence="1 2">MIWBW</strain>
    </source>
</reference>
<dbReference type="EMBL" id="JAPNKA010000001">
    <property type="protein sequence ID" value="MCY1074246.1"/>
    <property type="molecule type" value="Genomic_DNA"/>
</dbReference>